<evidence type="ECO:0000256" key="2">
    <source>
        <dbReference type="ARBA" id="ARBA00022670"/>
    </source>
</evidence>
<evidence type="ECO:0000259" key="7">
    <source>
        <dbReference type="Pfam" id="PF00082"/>
    </source>
</evidence>
<dbReference type="GO" id="GO:0006508">
    <property type="term" value="P:proteolysis"/>
    <property type="evidence" value="ECO:0007669"/>
    <property type="project" value="UniProtKB-KW"/>
</dbReference>
<dbReference type="Pfam" id="PF00082">
    <property type="entry name" value="Peptidase_S8"/>
    <property type="match status" value="1"/>
</dbReference>
<feature type="chain" id="PRO_5029706777" evidence="6">
    <location>
        <begin position="21"/>
        <end position="560"/>
    </location>
</feature>
<evidence type="ECO:0000256" key="1">
    <source>
        <dbReference type="ARBA" id="ARBA00011073"/>
    </source>
</evidence>
<keyword evidence="2 5" id="KW-0645">Protease</keyword>
<dbReference type="InterPro" id="IPR051048">
    <property type="entry name" value="Peptidase_S8/S53_subtilisin"/>
</dbReference>
<dbReference type="GO" id="GO:0004252">
    <property type="term" value="F:serine-type endopeptidase activity"/>
    <property type="evidence" value="ECO:0007669"/>
    <property type="project" value="UniProtKB-UniRule"/>
</dbReference>
<keyword evidence="6" id="KW-0732">Signal</keyword>
<sequence length="560" mass="63931">MKHFKFFIALLSCCLIIACASQQNKVSKTPQTVTAAFAKKQAFTKEEKKNWHLKDIFEDSIPGISLDKAYTFLKNKKSDTIIIALIDTELHIDHEDLKSQIWINKDEIPNNNIDDDNNGYIDDIHGWNFLQTTKKGAVLYANHSFIRIIKMYDSLFKDKEEIQIPESQKKEYKEYLRAIKTYNKEKKGVEDDITTYNRIKDKFIKADRLLTTYFPKKDYTIPQLDSLLQATTDSILKMRIGNMKYYLKNNMDVKWTDRGIKEENKKLNTWLSFTYDDRQNQRDNVDNLNDVPYGNNNVQGTLRGSHGTRVMSIIAATRNNDIGINGFSNSVKVMFLGVAPLGNEHDKDIALAIRYAVDNGAKIINMSIGKEFSMHPKWIEEAIKYAESKDVLIVSSAGNKSYDLNNEFDYPDDYKEDTEYVKNFVKVGASSYKADSTMVWLSSNYSTKNVDIFAPGHKIYCLSRNRTRYSSGTSLASAVVSGIASLIRSYYPNLSAIEVKDIILKSGISFDVDVVRPYPYGDKQDPKKIPFSSLSKSGKIVNAYNALLMAEEVSKKKKND</sequence>
<dbReference type="Gene3D" id="3.40.50.200">
    <property type="entry name" value="Peptidase S8/S53 domain"/>
    <property type="match status" value="2"/>
</dbReference>
<dbReference type="AlphaFoldDB" id="A0A7L4ZLE6"/>
<dbReference type="InterPro" id="IPR036852">
    <property type="entry name" value="Peptidase_S8/S53_dom_sf"/>
</dbReference>
<keyword evidence="4 5" id="KW-0720">Serine protease</keyword>
<reference evidence="8 9" key="1">
    <citation type="journal article" date="2013" name="Int. J. Syst. Evol. Microbiol.">
        <title>Kordia antarctica sp. nov., isolated from Antarctic seawater.</title>
        <authorList>
            <person name="Baek K."/>
            <person name="Choi A."/>
            <person name="Kang I."/>
            <person name="Lee K."/>
            <person name="Cho J.C."/>
        </authorList>
    </citation>
    <scope>NUCLEOTIDE SEQUENCE [LARGE SCALE GENOMIC DNA]</scope>
    <source>
        <strain evidence="8 9">IMCC3317</strain>
    </source>
</reference>
<dbReference type="Proteomes" id="UP000464657">
    <property type="component" value="Chromosome"/>
</dbReference>
<dbReference type="InterPro" id="IPR000209">
    <property type="entry name" value="Peptidase_S8/S53_dom"/>
</dbReference>
<keyword evidence="9" id="KW-1185">Reference proteome</keyword>
<dbReference type="KEGG" id="kan:IMCC3317_27490"/>
<dbReference type="EC" id="3.4.21.-" evidence="8"/>
<protein>
    <submittedName>
        <fullName evidence="8">Cell wall-associated protease</fullName>
        <ecNumber evidence="8">3.4.21.-</ecNumber>
    </submittedName>
</protein>
<dbReference type="PANTHER" id="PTHR43399">
    <property type="entry name" value="SUBTILISIN-RELATED"/>
    <property type="match status" value="1"/>
</dbReference>
<dbReference type="PROSITE" id="PS51892">
    <property type="entry name" value="SUBTILASE"/>
    <property type="match status" value="1"/>
</dbReference>
<feature type="active site" description="Charge relay system" evidence="5">
    <location>
        <position position="87"/>
    </location>
</feature>
<dbReference type="RefSeq" id="WP_160130006.1">
    <property type="nucleotide sequence ID" value="NZ_CP019288.1"/>
</dbReference>
<evidence type="ECO:0000256" key="4">
    <source>
        <dbReference type="ARBA" id="ARBA00022825"/>
    </source>
</evidence>
<feature type="signal peptide" evidence="6">
    <location>
        <begin position="1"/>
        <end position="20"/>
    </location>
</feature>
<evidence type="ECO:0000256" key="3">
    <source>
        <dbReference type="ARBA" id="ARBA00022801"/>
    </source>
</evidence>
<dbReference type="PANTHER" id="PTHR43399:SF4">
    <property type="entry name" value="CELL WALL-ASSOCIATED PROTEASE"/>
    <property type="match status" value="1"/>
</dbReference>
<evidence type="ECO:0000256" key="6">
    <source>
        <dbReference type="SAM" id="SignalP"/>
    </source>
</evidence>
<feature type="active site" description="Charge relay system" evidence="5">
    <location>
        <position position="474"/>
    </location>
</feature>
<keyword evidence="3 5" id="KW-0378">Hydrolase</keyword>
<dbReference type="PROSITE" id="PS51257">
    <property type="entry name" value="PROKAR_LIPOPROTEIN"/>
    <property type="match status" value="1"/>
</dbReference>
<evidence type="ECO:0000256" key="5">
    <source>
        <dbReference type="PROSITE-ProRule" id="PRU01240"/>
    </source>
</evidence>
<dbReference type="OrthoDB" id="9798386at2"/>
<organism evidence="8 9">
    <name type="scientific">Kordia antarctica</name>
    <dbReference type="NCBI Taxonomy" id="1218801"/>
    <lineage>
        <taxon>Bacteria</taxon>
        <taxon>Pseudomonadati</taxon>
        <taxon>Bacteroidota</taxon>
        <taxon>Flavobacteriia</taxon>
        <taxon>Flavobacteriales</taxon>
        <taxon>Flavobacteriaceae</taxon>
        <taxon>Kordia</taxon>
    </lineage>
</organism>
<evidence type="ECO:0000313" key="9">
    <source>
        <dbReference type="Proteomes" id="UP000464657"/>
    </source>
</evidence>
<dbReference type="PRINTS" id="PR00723">
    <property type="entry name" value="SUBTILISIN"/>
</dbReference>
<name>A0A7L4ZLE6_9FLAO</name>
<feature type="active site" description="Charge relay system" evidence="5">
    <location>
        <position position="306"/>
    </location>
</feature>
<feature type="domain" description="Peptidase S8/S53" evidence="7">
    <location>
        <begin position="79"/>
        <end position="506"/>
    </location>
</feature>
<evidence type="ECO:0000313" key="8">
    <source>
        <dbReference type="EMBL" id="QHI37370.1"/>
    </source>
</evidence>
<gene>
    <name evidence="8" type="primary">wprA_3</name>
    <name evidence="8" type="ORF">IMCC3317_27490</name>
</gene>
<dbReference type="SUPFAM" id="SSF52743">
    <property type="entry name" value="Subtilisin-like"/>
    <property type="match status" value="1"/>
</dbReference>
<dbReference type="InterPro" id="IPR015500">
    <property type="entry name" value="Peptidase_S8_subtilisin-rel"/>
</dbReference>
<comment type="similarity">
    <text evidence="1 5">Belongs to the peptidase S8 family.</text>
</comment>
<dbReference type="EMBL" id="CP019288">
    <property type="protein sequence ID" value="QHI37370.1"/>
    <property type="molecule type" value="Genomic_DNA"/>
</dbReference>
<accession>A0A7L4ZLE6</accession>
<proteinExistence type="inferred from homology"/>